<feature type="non-terminal residue" evidence="1">
    <location>
        <position position="34"/>
    </location>
</feature>
<dbReference type="EMBL" id="KK114791">
    <property type="protein sequence ID" value="KFM63345.1"/>
    <property type="molecule type" value="Genomic_DNA"/>
</dbReference>
<proteinExistence type="predicted"/>
<organism evidence="1 2">
    <name type="scientific">Stegodyphus mimosarum</name>
    <name type="common">African social velvet spider</name>
    <dbReference type="NCBI Taxonomy" id="407821"/>
    <lineage>
        <taxon>Eukaryota</taxon>
        <taxon>Metazoa</taxon>
        <taxon>Ecdysozoa</taxon>
        <taxon>Arthropoda</taxon>
        <taxon>Chelicerata</taxon>
        <taxon>Arachnida</taxon>
        <taxon>Araneae</taxon>
        <taxon>Araneomorphae</taxon>
        <taxon>Entelegynae</taxon>
        <taxon>Eresoidea</taxon>
        <taxon>Eresidae</taxon>
        <taxon>Stegodyphus</taxon>
    </lineage>
</organism>
<reference evidence="1 2" key="1">
    <citation type="submission" date="2013-11" db="EMBL/GenBank/DDBJ databases">
        <title>Genome sequencing of Stegodyphus mimosarum.</title>
        <authorList>
            <person name="Bechsgaard J."/>
        </authorList>
    </citation>
    <scope>NUCLEOTIDE SEQUENCE [LARGE SCALE GENOMIC DNA]</scope>
</reference>
<evidence type="ECO:0000313" key="2">
    <source>
        <dbReference type="Proteomes" id="UP000054359"/>
    </source>
</evidence>
<dbReference type="Proteomes" id="UP000054359">
    <property type="component" value="Unassembled WGS sequence"/>
</dbReference>
<evidence type="ECO:0000313" key="1">
    <source>
        <dbReference type="EMBL" id="KFM63345.1"/>
    </source>
</evidence>
<accession>A0A087TE06</accession>
<dbReference type="AlphaFoldDB" id="A0A087TE06"/>
<gene>
    <name evidence="1" type="ORF">X975_11018</name>
</gene>
<protein>
    <submittedName>
        <fullName evidence="1">Uncharacterized protein</fullName>
    </submittedName>
</protein>
<keyword evidence="2" id="KW-1185">Reference proteome</keyword>
<feature type="non-terminal residue" evidence="1">
    <location>
        <position position="1"/>
    </location>
</feature>
<name>A0A087TE06_STEMI</name>
<sequence length="34" mass="3779">ILSHAVVCSLQRSSNLIRCDINARLVFSLQSTSF</sequence>